<feature type="signal peptide" evidence="5">
    <location>
        <begin position="1"/>
        <end position="25"/>
    </location>
</feature>
<dbReference type="PANTHER" id="PTHR46847">
    <property type="entry name" value="D-ALLOSE-BINDING PERIPLASMIC PROTEIN-RELATED"/>
    <property type="match status" value="1"/>
</dbReference>
<evidence type="ECO:0000256" key="1">
    <source>
        <dbReference type="ARBA" id="ARBA00004196"/>
    </source>
</evidence>
<protein>
    <submittedName>
        <fullName evidence="7">ABC transporter substrate-binding protein</fullName>
    </submittedName>
</protein>
<dbReference type="InterPro" id="IPR028082">
    <property type="entry name" value="Peripla_BP_I"/>
</dbReference>
<dbReference type="Pfam" id="PF13407">
    <property type="entry name" value="Peripla_BP_4"/>
    <property type="match status" value="1"/>
</dbReference>
<reference evidence="7" key="1">
    <citation type="submission" date="2024-07" db="EMBL/GenBank/DDBJ databases">
        <authorList>
            <person name="Li J."/>
            <person name="Wei H."/>
            <person name="Ma J."/>
        </authorList>
    </citation>
    <scope>NUCLEOTIDE SEQUENCE</scope>
    <source>
        <strain evidence="7">AMU7</strain>
    </source>
</reference>
<evidence type="ECO:0000256" key="5">
    <source>
        <dbReference type="SAM" id="SignalP"/>
    </source>
</evidence>
<dbReference type="AlphaFoldDB" id="A0AB39YNR6"/>
<organism evidence="7">
    <name type="scientific">Paenarthrobacter sp. AMU7</name>
    <dbReference type="NCBI Taxonomy" id="3162492"/>
    <lineage>
        <taxon>Bacteria</taxon>
        <taxon>Bacillati</taxon>
        <taxon>Actinomycetota</taxon>
        <taxon>Actinomycetes</taxon>
        <taxon>Micrococcales</taxon>
        <taxon>Micrococcaceae</taxon>
        <taxon>Paenarthrobacter</taxon>
    </lineage>
</organism>
<feature type="chain" id="PRO_5044223945" evidence="5">
    <location>
        <begin position="26"/>
        <end position="353"/>
    </location>
</feature>
<name>A0AB39YNR6_9MICC</name>
<feature type="region of interest" description="Disordered" evidence="4">
    <location>
        <begin position="28"/>
        <end position="59"/>
    </location>
</feature>
<comment type="similarity">
    <text evidence="2">Belongs to the bacterial solute-binding protein 2 family.</text>
</comment>
<dbReference type="InterPro" id="IPR025997">
    <property type="entry name" value="SBP_2_dom"/>
</dbReference>
<sequence>MKSRIFLPAAIAIGSVALLGVTSCAAPLTAGSSSSSGEGASQVVERESAEKCTNASPSKKAAKDMTIGFAQSENEQNPFRAVETASVKAAVEKSGAKYVYTNAGGDQAKQLTDVQSMINQGVDALIVAPIGATGLQGAFADARAKGIPVVTIDRKTSGTPCTDYLSFMGSDFYEQGVRAAKAVVEGLGGSGSIAEVQGAPGSDVAAMRTKGFQDEIAKNPGLKIVAQQTGNWETSKAQEVVGQMISANPDVKAIYTHADVMAEGAITALRNFGKIPGQDVKIVSIDGLKSVVGGVATGEVHAVVETNPRFGPAAVKAILDWTAGTDVSQEVIMKDALYTKDNAQAAVDSGAAY</sequence>
<proteinExistence type="inferred from homology"/>
<evidence type="ECO:0000313" key="7">
    <source>
        <dbReference type="EMBL" id="XDV71507.1"/>
    </source>
</evidence>
<dbReference type="GO" id="GO:0030246">
    <property type="term" value="F:carbohydrate binding"/>
    <property type="evidence" value="ECO:0007669"/>
    <property type="project" value="UniProtKB-ARBA"/>
</dbReference>
<evidence type="ECO:0000256" key="4">
    <source>
        <dbReference type="SAM" id="MobiDB-lite"/>
    </source>
</evidence>
<dbReference type="CDD" id="cd06309">
    <property type="entry name" value="PBP1_galactofuranose_YtfQ-like"/>
    <property type="match status" value="1"/>
</dbReference>
<gene>
    <name evidence="7" type="ORF">ABQM86_21540</name>
</gene>
<dbReference type="RefSeq" id="WP_280624993.1">
    <property type="nucleotide sequence ID" value="NZ_CP165735.1"/>
</dbReference>
<feature type="compositionally biased region" description="Low complexity" evidence="4">
    <location>
        <begin position="30"/>
        <end position="41"/>
    </location>
</feature>
<evidence type="ECO:0000256" key="3">
    <source>
        <dbReference type="ARBA" id="ARBA00022729"/>
    </source>
</evidence>
<dbReference type="PANTHER" id="PTHR46847:SF3">
    <property type="entry name" value="GALACTOFURANOSE-BINDING PROTEIN YTFQ"/>
    <property type="match status" value="1"/>
</dbReference>
<evidence type="ECO:0000256" key="2">
    <source>
        <dbReference type="ARBA" id="ARBA00007639"/>
    </source>
</evidence>
<comment type="subcellular location">
    <subcellularLocation>
        <location evidence="1">Cell envelope</location>
    </subcellularLocation>
</comment>
<keyword evidence="3 5" id="KW-0732">Signal</keyword>
<dbReference type="Gene3D" id="3.40.50.2300">
    <property type="match status" value="2"/>
</dbReference>
<accession>A0AB39YNR6</accession>
<dbReference type="SUPFAM" id="SSF53822">
    <property type="entry name" value="Periplasmic binding protein-like I"/>
    <property type="match status" value="1"/>
</dbReference>
<dbReference type="EMBL" id="CP165735">
    <property type="protein sequence ID" value="XDV71507.1"/>
    <property type="molecule type" value="Genomic_DNA"/>
</dbReference>
<evidence type="ECO:0000259" key="6">
    <source>
        <dbReference type="Pfam" id="PF13407"/>
    </source>
</evidence>
<feature type="domain" description="Periplasmic binding protein" evidence="6">
    <location>
        <begin position="74"/>
        <end position="319"/>
    </location>
</feature>
<dbReference type="PROSITE" id="PS51257">
    <property type="entry name" value="PROKAR_LIPOPROTEIN"/>
    <property type="match status" value="1"/>
</dbReference>
<dbReference type="GO" id="GO:0030313">
    <property type="term" value="C:cell envelope"/>
    <property type="evidence" value="ECO:0007669"/>
    <property type="project" value="UniProtKB-SubCell"/>
</dbReference>